<organism evidence="1 2">
    <name type="scientific">Frankia nepalensis</name>
    <dbReference type="NCBI Taxonomy" id="1836974"/>
    <lineage>
        <taxon>Bacteria</taxon>
        <taxon>Bacillati</taxon>
        <taxon>Actinomycetota</taxon>
        <taxon>Actinomycetes</taxon>
        <taxon>Frankiales</taxon>
        <taxon>Frankiaceae</taxon>
        <taxon>Frankia</taxon>
    </lineage>
</organism>
<accession>A0A937RC88</accession>
<dbReference type="Proteomes" id="UP000604475">
    <property type="component" value="Unassembled WGS sequence"/>
</dbReference>
<protein>
    <submittedName>
        <fullName evidence="1">DUF1152 domain-containing protein</fullName>
    </submittedName>
</protein>
<dbReference type="Pfam" id="PF06626">
    <property type="entry name" value="DUF1152"/>
    <property type="match status" value="1"/>
</dbReference>
<reference evidence="1" key="1">
    <citation type="submission" date="2020-12" db="EMBL/GenBank/DDBJ databases">
        <title>Genomic characterization of non-nitrogen-fixing Frankia strains.</title>
        <authorList>
            <person name="Carlos-Shanley C."/>
            <person name="Guerra T."/>
            <person name="Hahn D."/>
        </authorList>
    </citation>
    <scope>NUCLEOTIDE SEQUENCE</scope>
    <source>
        <strain evidence="1">CN6</strain>
    </source>
</reference>
<evidence type="ECO:0000313" key="1">
    <source>
        <dbReference type="EMBL" id="MBL7627607.1"/>
    </source>
</evidence>
<name>A0A937RC88_9ACTN</name>
<comment type="caution">
    <text evidence="1">The sequence shown here is derived from an EMBL/GenBank/DDBJ whole genome shotgun (WGS) entry which is preliminary data.</text>
</comment>
<gene>
    <name evidence="1" type="ORF">I7412_10580</name>
</gene>
<dbReference type="EMBL" id="JAEACQ010000162">
    <property type="protein sequence ID" value="MBL7627607.1"/>
    <property type="molecule type" value="Genomic_DNA"/>
</dbReference>
<evidence type="ECO:0000313" key="2">
    <source>
        <dbReference type="Proteomes" id="UP000604475"/>
    </source>
</evidence>
<keyword evidence="2" id="KW-1185">Reference proteome</keyword>
<dbReference type="RefSeq" id="WP_202998863.1">
    <property type="nucleotide sequence ID" value="NZ_JADWYU010000096.1"/>
</dbReference>
<proteinExistence type="predicted"/>
<sequence length="373" mass="39495">MATGGGGDALGAVMIGRADQSDVDVAILTYAWERLRVDPLPGPRRAGDFNGLRPFGDLNARIVSSTAVSPPSRSTLPRLAGSIDTPLLLLDPSQGAVGIHDQLSEIIKREDVDKVSLIDVGGDAVARGDEPELLSPLADTLAIAACASLDVPTELVVAGPGLDGELAASAVLNRLRGLGGRRTSSVGHQDADAVRTILAWHPTEATALLAAAARGHRGTVELRGEGATVELNDASADVYVADLRQVYEGSLLAPLLTDTRSLAEAEDAVRGARGTSEIDYERRKLKTLPPGDEQPSPADLTARALAYVEDAGQRGIDLLTCRRIAEAIKAPRIEAPELRELLTSIQPGHDAFPLWSTRQRKAQYADSSAWMHR</sequence>
<dbReference type="AlphaFoldDB" id="A0A937RC88"/>
<dbReference type="InterPro" id="IPR010581">
    <property type="entry name" value="DUF1152"/>
</dbReference>